<evidence type="ECO:0008006" key="4">
    <source>
        <dbReference type="Google" id="ProtNLM"/>
    </source>
</evidence>
<protein>
    <recommendedName>
        <fullName evidence="4">Lipoprotein</fullName>
    </recommendedName>
</protein>
<dbReference type="Proteomes" id="UP000824260">
    <property type="component" value="Unassembled WGS sequence"/>
</dbReference>
<accession>A0A9D0ZMN9</accession>
<organism evidence="2 3">
    <name type="scientific">Candidatus Pullichristensenella stercorigallinarum</name>
    <dbReference type="NCBI Taxonomy" id="2840909"/>
    <lineage>
        <taxon>Bacteria</taxon>
        <taxon>Bacillati</taxon>
        <taxon>Bacillota</taxon>
        <taxon>Clostridia</taxon>
        <taxon>Candidatus Pullichristensenella</taxon>
    </lineage>
</organism>
<proteinExistence type="predicted"/>
<evidence type="ECO:0000313" key="2">
    <source>
        <dbReference type="EMBL" id="HIQ83027.1"/>
    </source>
</evidence>
<evidence type="ECO:0000256" key="1">
    <source>
        <dbReference type="SAM" id="SignalP"/>
    </source>
</evidence>
<sequence>MKKPLACLLALLLALMGAGLAENAALYQSEHGYTLALPDESWFRLDARTWAQYADPLGEAFAEAGFTAETVETYAGTGVEAFFTPGDVSASIVVQRQEVSFSDENMRLTLDGLRQLYEGVMGASDYAETAFTAGGAQFEGCEYTLDGLPVMRLYLRFKDRNLSYIFTFQGIAPESVCALLEASAFA</sequence>
<reference evidence="2" key="1">
    <citation type="submission" date="2020-10" db="EMBL/GenBank/DDBJ databases">
        <authorList>
            <person name="Gilroy R."/>
        </authorList>
    </citation>
    <scope>NUCLEOTIDE SEQUENCE</scope>
    <source>
        <strain evidence="2">ChiSjej6B24-2974</strain>
    </source>
</reference>
<feature type="chain" id="PRO_5039226918" description="Lipoprotein" evidence="1">
    <location>
        <begin position="22"/>
        <end position="186"/>
    </location>
</feature>
<gene>
    <name evidence="2" type="ORF">IAA52_07975</name>
</gene>
<reference evidence="2" key="2">
    <citation type="journal article" date="2021" name="PeerJ">
        <title>Extensive microbial diversity within the chicken gut microbiome revealed by metagenomics and culture.</title>
        <authorList>
            <person name="Gilroy R."/>
            <person name="Ravi A."/>
            <person name="Getino M."/>
            <person name="Pursley I."/>
            <person name="Horton D.L."/>
            <person name="Alikhan N.F."/>
            <person name="Baker D."/>
            <person name="Gharbi K."/>
            <person name="Hall N."/>
            <person name="Watson M."/>
            <person name="Adriaenssens E.M."/>
            <person name="Foster-Nyarko E."/>
            <person name="Jarju S."/>
            <person name="Secka A."/>
            <person name="Antonio M."/>
            <person name="Oren A."/>
            <person name="Chaudhuri R.R."/>
            <person name="La Ragione R."/>
            <person name="Hildebrand F."/>
            <person name="Pallen M.J."/>
        </authorList>
    </citation>
    <scope>NUCLEOTIDE SEQUENCE</scope>
    <source>
        <strain evidence="2">ChiSjej6B24-2974</strain>
    </source>
</reference>
<comment type="caution">
    <text evidence="2">The sequence shown here is derived from an EMBL/GenBank/DDBJ whole genome shotgun (WGS) entry which is preliminary data.</text>
</comment>
<dbReference type="AlphaFoldDB" id="A0A9D0ZMN9"/>
<keyword evidence="1" id="KW-0732">Signal</keyword>
<dbReference type="EMBL" id="DVFZ01000079">
    <property type="protein sequence ID" value="HIQ83027.1"/>
    <property type="molecule type" value="Genomic_DNA"/>
</dbReference>
<evidence type="ECO:0000313" key="3">
    <source>
        <dbReference type="Proteomes" id="UP000824260"/>
    </source>
</evidence>
<name>A0A9D0ZMN9_9FIRM</name>
<feature type="signal peptide" evidence="1">
    <location>
        <begin position="1"/>
        <end position="21"/>
    </location>
</feature>